<organism evidence="4 5">
    <name type="scientific">Meloidogyne javanica</name>
    <name type="common">Root-knot nematode worm</name>
    <dbReference type="NCBI Taxonomy" id="6303"/>
    <lineage>
        <taxon>Eukaryota</taxon>
        <taxon>Metazoa</taxon>
        <taxon>Ecdysozoa</taxon>
        <taxon>Nematoda</taxon>
        <taxon>Chromadorea</taxon>
        <taxon>Rhabditida</taxon>
        <taxon>Tylenchina</taxon>
        <taxon>Tylenchomorpha</taxon>
        <taxon>Tylenchoidea</taxon>
        <taxon>Meloidogynidae</taxon>
        <taxon>Meloidogyninae</taxon>
        <taxon>Meloidogyne</taxon>
        <taxon>Meloidogyne incognita group</taxon>
    </lineage>
</organism>
<dbReference type="Gene3D" id="1.10.10.10">
    <property type="entry name" value="Winged helix-like DNA-binding domain superfamily/Winged helix DNA-binding domain"/>
    <property type="match status" value="1"/>
</dbReference>
<evidence type="ECO:0000259" key="3">
    <source>
        <dbReference type="PROSITE" id="PS51526"/>
    </source>
</evidence>
<evidence type="ECO:0000256" key="2">
    <source>
        <dbReference type="SAM" id="MobiDB-lite"/>
    </source>
</evidence>
<feature type="region of interest" description="Disordered" evidence="2">
    <location>
        <begin position="44"/>
        <end position="103"/>
    </location>
</feature>
<evidence type="ECO:0000313" key="5">
    <source>
        <dbReference type="WBParaSite" id="scaffold20722_cov284.g19549"/>
    </source>
</evidence>
<proteinExistence type="predicted"/>
<dbReference type="Pfam" id="PF25340">
    <property type="entry name" value="BCD_RFX"/>
    <property type="match status" value="2"/>
</dbReference>
<dbReference type="Proteomes" id="UP000887561">
    <property type="component" value="Unplaced"/>
</dbReference>
<dbReference type="WBParaSite" id="scaffold20722_cov284.g19549">
    <property type="protein sequence ID" value="scaffold20722_cov284.g19549"/>
    <property type="gene ID" value="scaffold20722_cov284.g19549"/>
</dbReference>
<dbReference type="PROSITE" id="PS51526">
    <property type="entry name" value="RFX_DBD"/>
    <property type="match status" value="1"/>
</dbReference>
<accession>A0A915LW50</accession>
<name>A0A915LW50_MELJA</name>
<dbReference type="InterPro" id="IPR039779">
    <property type="entry name" value="RFX-like"/>
</dbReference>
<feature type="compositionally biased region" description="Low complexity" evidence="2">
    <location>
        <begin position="84"/>
        <end position="101"/>
    </location>
</feature>
<keyword evidence="4" id="KW-1185">Reference proteome</keyword>
<dbReference type="GO" id="GO:0000981">
    <property type="term" value="F:DNA-binding transcription factor activity, RNA polymerase II-specific"/>
    <property type="evidence" value="ECO:0007669"/>
    <property type="project" value="TreeGrafter"/>
</dbReference>
<dbReference type="InterPro" id="IPR036388">
    <property type="entry name" value="WH-like_DNA-bd_sf"/>
</dbReference>
<dbReference type="InterPro" id="IPR057321">
    <property type="entry name" value="RFX1-4/6/8-like_BCD"/>
</dbReference>
<dbReference type="GO" id="GO:0000978">
    <property type="term" value="F:RNA polymerase II cis-regulatory region sequence-specific DNA binding"/>
    <property type="evidence" value="ECO:0007669"/>
    <property type="project" value="TreeGrafter"/>
</dbReference>
<sequence>MLMEPGIILDKYIQIQRIQEMLVVFMETILEYILDIISQETDNNNNNTNGGFQPPPPPPHQHANGGTYSRVSCMIDPSGRQQHPSSSSISSTPSPGTSSSTAIVNRPCGRIIGEEGVTTAKLDLSRSYVIGTMGGQQQQQQEIIIGNKIHCKELGFTQVNAASFGKLIRQVFNQKLSTRRLGTRGNSKYHYNGICLKQNSPLRATMSADELERMMNGSQQPHKNSQQGGLRLPEIELPILDECILLGYGLSVGHVLKFFDEYREHCRKVLNCVKDFRLKLIEQLWISFWQKNIVYDGDIEQCQQRGRNEENNVELGLMRGAPILDNRSLCRLCDLCNNLRNFGKSIEFWMENALGGGNNSNLNYLIPPAFKKAKLECIRVDFGVFHWQADWLCSSSSSLNKNSFQESTELNESFCNCNVLARELVGQFRERLSRHCSIEEWADWLESIVDKALNFPKTFKYSPQQIASKGKRFLLAWTLHSSLLLKEITLHSSTSFGEFHLVRLVFDDYLLIIMERKLAKILGKLPIELMAPEVIYFVENFRVFL</sequence>
<evidence type="ECO:0000256" key="1">
    <source>
        <dbReference type="ARBA" id="ARBA00023125"/>
    </source>
</evidence>
<evidence type="ECO:0000313" key="4">
    <source>
        <dbReference type="Proteomes" id="UP000887561"/>
    </source>
</evidence>
<protein>
    <submittedName>
        <fullName evidence="5">RFX-type winged-helix domain-containing protein</fullName>
    </submittedName>
</protein>
<dbReference type="InterPro" id="IPR003150">
    <property type="entry name" value="DNA-bd_RFX"/>
</dbReference>
<dbReference type="PANTHER" id="PTHR12619">
    <property type="entry name" value="RFX TRANSCRIPTION FACTOR FAMILY"/>
    <property type="match status" value="1"/>
</dbReference>
<dbReference type="AlphaFoldDB" id="A0A915LW50"/>
<keyword evidence="1" id="KW-0238">DNA-binding</keyword>
<dbReference type="SUPFAM" id="SSF46785">
    <property type="entry name" value="Winged helix' DNA-binding domain"/>
    <property type="match status" value="1"/>
</dbReference>
<dbReference type="PANTHER" id="PTHR12619:SF33">
    <property type="entry name" value="RFX, ISOFORM H"/>
    <property type="match status" value="1"/>
</dbReference>
<dbReference type="Pfam" id="PF02257">
    <property type="entry name" value="RFX_DNA_binding"/>
    <property type="match status" value="1"/>
</dbReference>
<dbReference type="InterPro" id="IPR036390">
    <property type="entry name" value="WH_DNA-bd_sf"/>
</dbReference>
<feature type="domain" description="RFX-type winged-helix" evidence="3">
    <location>
        <begin position="118"/>
        <end position="198"/>
    </location>
</feature>
<reference evidence="5" key="1">
    <citation type="submission" date="2022-11" db="UniProtKB">
        <authorList>
            <consortium name="WormBaseParasite"/>
        </authorList>
    </citation>
    <scope>IDENTIFICATION</scope>
</reference>